<name>A0A1G6BF22_EUBOX</name>
<keyword evidence="3" id="KW-1185">Reference proteome</keyword>
<evidence type="ECO:0000313" key="2">
    <source>
        <dbReference type="EMBL" id="SDB36637.1"/>
    </source>
</evidence>
<dbReference type="AlphaFoldDB" id="A0A1G6BF22"/>
<reference evidence="1 3" key="1">
    <citation type="submission" date="2016-10" db="EMBL/GenBank/DDBJ databases">
        <authorList>
            <person name="de Groot N.N."/>
        </authorList>
    </citation>
    <scope>NUCLEOTIDE SEQUENCE [LARGE SCALE GENOMIC DNA]</scope>
    <source>
        <strain evidence="1 3">DSM 3217</strain>
    </source>
</reference>
<evidence type="ECO:0000313" key="3">
    <source>
        <dbReference type="Proteomes" id="UP000199228"/>
    </source>
</evidence>
<evidence type="ECO:0000313" key="1">
    <source>
        <dbReference type="EMBL" id="SDB19146.1"/>
    </source>
</evidence>
<evidence type="ECO:0008006" key="4">
    <source>
        <dbReference type="Google" id="ProtNLM"/>
    </source>
</evidence>
<feature type="non-terminal residue" evidence="1">
    <location>
        <position position="64"/>
    </location>
</feature>
<dbReference type="EMBL" id="FMXR01000010">
    <property type="protein sequence ID" value="SDB19146.1"/>
    <property type="molecule type" value="Genomic_DNA"/>
</dbReference>
<gene>
    <name evidence="1" type="ORF">SAMN02910417_01421</name>
    <name evidence="2" type="ORF">SAMN02910417_02699</name>
</gene>
<accession>A0A1G6BF22</accession>
<dbReference type="EMBL" id="FMXR01000031">
    <property type="protein sequence ID" value="SDB36637.1"/>
    <property type="molecule type" value="Genomic_DNA"/>
</dbReference>
<protein>
    <recommendedName>
        <fullName evidence="4">Transposase</fullName>
    </recommendedName>
</protein>
<organism evidence="1 3">
    <name type="scientific">Eubacterium oxidoreducens</name>
    <dbReference type="NCBI Taxonomy" id="1732"/>
    <lineage>
        <taxon>Bacteria</taxon>
        <taxon>Bacillati</taxon>
        <taxon>Bacillota</taxon>
        <taxon>Clostridia</taxon>
        <taxon>Eubacteriales</taxon>
        <taxon>Eubacteriaceae</taxon>
        <taxon>Eubacterium</taxon>
    </lineage>
</organism>
<sequence length="64" mass="7322">MNRIIKIGMDVHSTNYTLCAMEPVIGAEDRVFANIQVTPDYKNILMFIEELKLKLGVSDTYDIE</sequence>
<proteinExistence type="predicted"/>
<dbReference type="Proteomes" id="UP000199228">
    <property type="component" value="Unassembled WGS sequence"/>
</dbReference>